<proteinExistence type="predicted"/>
<sequence length="59" mass="6952">MIKEIVNKERKYNEMNQYVIFLLWLSPVGMCTGMKQLSYTRICQQAITLAVATRQLLRD</sequence>
<evidence type="ECO:0000313" key="1">
    <source>
        <dbReference type="EMBL" id="GGF92304.1"/>
    </source>
</evidence>
<keyword evidence="2" id="KW-1185">Reference proteome</keyword>
<dbReference type="EMBL" id="BMJS01000005">
    <property type="protein sequence ID" value="GGF92304.1"/>
    <property type="molecule type" value="Genomic_DNA"/>
</dbReference>
<gene>
    <name evidence="1" type="ORF">GCM10010995_06830</name>
</gene>
<organism evidence="1 2">
    <name type="scientific">Cysteiniphilum litorale</name>
    <dbReference type="NCBI Taxonomy" id="2056700"/>
    <lineage>
        <taxon>Bacteria</taxon>
        <taxon>Pseudomonadati</taxon>
        <taxon>Pseudomonadota</taxon>
        <taxon>Gammaproteobacteria</taxon>
        <taxon>Thiotrichales</taxon>
        <taxon>Fastidiosibacteraceae</taxon>
        <taxon>Cysteiniphilum</taxon>
    </lineage>
</organism>
<reference evidence="1" key="2">
    <citation type="submission" date="2020-09" db="EMBL/GenBank/DDBJ databases">
        <authorList>
            <person name="Sun Q."/>
            <person name="Zhou Y."/>
        </authorList>
    </citation>
    <scope>NUCLEOTIDE SEQUENCE</scope>
    <source>
        <strain evidence="1">CGMCC 1.15758</strain>
    </source>
</reference>
<reference evidence="1" key="1">
    <citation type="journal article" date="2014" name="Int. J. Syst. Evol. Microbiol.">
        <title>Complete genome sequence of Corynebacterium casei LMG S-19264T (=DSM 44701T), isolated from a smear-ripened cheese.</title>
        <authorList>
            <consortium name="US DOE Joint Genome Institute (JGI-PGF)"/>
            <person name="Walter F."/>
            <person name="Albersmeier A."/>
            <person name="Kalinowski J."/>
            <person name="Ruckert C."/>
        </authorList>
    </citation>
    <scope>NUCLEOTIDE SEQUENCE</scope>
    <source>
        <strain evidence="1">CGMCC 1.15758</strain>
    </source>
</reference>
<protein>
    <submittedName>
        <fullName evidence="1">Uncharacterized protein</fullName>
    </submittedName>
</protein>
<comment type="caution">
    <text evidence="1">The sequence shown here is derived from an EMBL/GenBank/DDBJ whole genome shotgun (WGS) entry which is preliminary data.</text>
</comment>
<dbReference type="Proteomes" id="UP000636949">
    <property type="component" value="Unassembled WGS sequence"/>
</dbReference>
<dbReference type="AlphaFoldDB" id="A0A8J2Z342"/>
<name>A0A8J2Z342_9GAMM</name>
<evidence type="ECO:0000313" key="2">
    <source>
        <dbReference type="Proteomes" id="UP000636949"/>
    </source>
</evidence>
<accession>A0A8J2Z342</accession>